<accession>A0ABQ9MJL6</accession>
<organism evidence="2 3">
    <name type="scientific">Hevea brasiliensis</name>
    <name type="common">Para rubber tree</name>
    <name type="synonym">Siphonia brasiliensis</name>
    <dbReference type="NCBI Taxonomy" id="3981"/>
    <lineage>
        <taxon>Eukaryota</taxon>
        <taxon>Viridiplantae</taxon>
        <taxon>Streptophyta</taxon>
        <taxon>Embryophyta</taxon>
        <taxon>Tracheophyta</taxon>
        <taxon>Spermatophyta</taxon>
        <taxon>Magnoliopsida</taxon>
        <taxon>eudicotyledons</taxon>
        <taxon>Gunneridae</taxon>
        <taxon>Pentapetalae</taxon>
        <taxon>rosids</taxon>
        <taxon>fabids</taxon>
        <taxon>Malpighiales</taxon>
        <taxon>Euphorbiaceae</taxon>
        <taxon>Crotonoideae</taxon>
        <taxon>Micrandreae</taxon>
        <taxon>Hevea</taxon>
    </lineage>
</organism>
<feature type="region of interest" description="Disordered" evidence="1">
    <location>
        <begin position="86"/>
        <end position="131"/>
    </location>
</feature>
<gene>
    <name evidence="2" type="ORF">P3X46_010989</name>
</gene>
<evidence type="ECO:0000313" key="2">
    <source>
        <dbReference type="EMBL" id="KAJ9179170.1"/>
    </source>
</evidence>
<feature type="compositionally biased region" description="Basic and acidic residues" evidence="1">
    <location>
        <begin position="100"/>
        <end position="111"/>
    </location>
</feature>
<reference evidence="2" key="1">
    <citation type="journal article" date="2023" name="Plant Biotechnol. J.">
        <title>Chromosome-level wild Hevea brasiliensis genome provides new tools for genomic-assisted breeding and valuable loci to elevate rubber yield.</title>
        <authorList>
            <person name="Cheng H."/>
            <person name="Song X."/>
            <person name="Hu Y."/>
            <person name="Wu T."/>
            <person name="Yang Q."/>
            <person name="An Z."/>
            <person name="Feng S."/>
            <person name="Deng Z."/>
            <person name="Wu W."/>
            <person name="Zeng X."/>
            <person name="Tu M."/>
            <person name="Wang X."/>
            <person name="Huang H."/>
        </authorList>
    </citation>
    <scope>NUCLEOTIDE SEQUENCE</scope>
    <source>
        <strain evidence="2">MT/VB/25A 57/8</strain>
    </source>
</reference>
<comment type="caution">
    <text evidence="2">The sequence shown here is derived from an EMBL/GenBank/DDBJ whole genome shotgun (WGS) entry which is preliminary data.</text>
</comment>
<proteinExistence type="predicted"/>
<evidence type="ECO:0000313" key="3">
    <source>
        <dbReference type="Proteomes" id="UP001174677"/>
    </source>
</evidence>
<evidence type="ECO:0008006" key="4">
    <source>
        <dbReference type="Google" id="ProtNLM"/>
    </source>
</evidence>
<keyword evidence="3" id="KW-1185">Reference proteome</keyword>
<dbReference type="Proteomes" id="UP001174677">
    <property type="component" value="Chromosome 6"/>
</dbReference>
<dbReference type="PANTHER" id="PTHR35461">
    <property type="entry name" value="BNAANNG14610D PROTEIN"/>
    <property type="match status" value="1"/>
</dbReference>
<protein>
    <recommendedName>
        <fullName evidence="4">OVATE domain-containing protein</fullName>
    </recommendedName>
</protein>
<name>A0ABQ9MJL6_HEVBR</name>
<sequence length="206" mass="23879">MQLRESIQKTKTFFHKTFQNLKSLCFGGYQKLPKPFSCATSSTKNHHTDQYYTDFCNEWECDLEKAMKRKKNGIPLSKELAREEDGCNGSSLKLPTSPLKKKEEGIKEEKSKKRFHSRNQEKCSDKKNEGGNALAKKMKELEMIDGSDMEHVLDVEEALHYYSRLKSPVYVDIVDKFFTDMYKQFSVPQRSASLNSSNRRLGSIRI</sequence>
<dbReference type="EMBL" id="JARPOI010000006">
    <property type="protein sequence ID" value="KAJ9179170.1"/>
    <property type="molecule type" value="Genomic_DNA"/>
</dbReference>
<feature type="compositionally biased region" description="Basic and acidic residues" evidence="1">
    <location>
        <begin position="118"/>
        <end position="129"/>
    </location>
</feature>
<evidence type="ECO:0000256" key="1">
    <source>
        <dbReference type="SAM" id="MobiDB-lite"/>
    </source>
</evidence>
<dbReference type="PANTHER" id="PTHR35461:SF1">
    <property type="entry name" value="LOW PROTEIN: ATP-DEPENDENT RNA HELICASE-LIKE PROTEIN"/>
    <property type="match status" value="1"/>
</dbReference>